<sequence length="1012" mass="113151">MTSRVKPFQRATVEAVIAALRGGNRTRRFLVADEVGLGKTIVARETIAELAADARKFTVYYVTSGLKVADQNKSELLRFLDEKDAKAALSSVDRVGLMPFEPPSRALRLYAFTPKTSFSGSQRLYGGKALERAFIGCLLDERYPDLRQDLPRGFLEHGATTSWPWAVGEARERMENVSRRFIDAYASALRAEFGFPVRDGILAAVDSSKAGNVLGRLRKALARAALTCMPPDIVVFDEFQCYRDLFDAKVDNPLARVLLDGAEGGTPPPLLLLSATPYRFYAERWETEAGAQPHQEFFDIVEFLGGASVRAAVQKKFRRFGDLLHAIGRLAPHERTEPMAEAREIKRALQAMLTPFMSRTERPVAMNVGDLQQPSSMEPHDLDVYRHFAANVRDKFKGSAIAYWLSVPLPAQSLGDRYQISKGVKFPTSRSVPRLGVTNCFKAPKDGWGSAKLRALNALAPPASLALPWVAPSLAWWTPSGPWVKAETSPKMLIFSRFRATPQSVAALTSLEVERRFGGKAHLPYSDAWKKRHLNPKRNQGPTLALFYPSPFLILCVDPLRAKINSTMKQVRATVRQQIIKELPKAIAPKAPSARANRRRKPAWAVLAAIERAHAKVRPNDYEPVRKAWKKVSSDDATLQLLLGQRDDAEPIAWISSWELDALVDLALGAPGNVVGRALLRHLPTIFQSGSEHYLGLVKFCWSSFRFYLDRPVFWSVLPGGNATEKFQRACTDGCLEAALDEHFWLRKSKIAPFELIDDLAAALAANVGTFAFKDVGEKDRLRIRCHAAVPFGATESETQRQDRRAEDPPAARAEEIRAAFNTPFWPHILVTTSVGQEGLDFHSWCDRLGHWDLCSSPVDLEQREGRIQRFGGLTVRRPLAQALGKTALDEARELGSSPWDVIAREADRSYGDDTGMSPWWTMPNAEIKRHLFALPQSRDVRRFARLRNQRLLYRLAMGQPDQEDLVNLLANHDSESAEQLRSLTLDLSAFSHDKRPSTVRAKPTDGSKTRR</sequence>
<keyword evidence="3" id="KW-0067">ATP-binding</keyword>
<reference evidence="5" key="2">
    <citation type="submission" date="2020-05" db="EMBL/GenBank/DDBJ databases">
        <title>Complete genome sequence of Bradyrhizobium diazoefficiens XF10 isolated from soybean nodule.</title>
        <authorList>
            <person name="Noda R."/>
            <person name="Kakizaki K."/>
            <person name="Minamisawa K."/>
        </authorList>
    </citation>
    <scope>NUCLEOTIDE SEQUENCE</scope>
    <source>
        <strain evidence="5">XF10</strain>
    </source>
</reference>
<dbReference type="GO" id="GO:0004386">
    <property type="term" value="F:helicase activity"/>
    <property type="evidence" value="ECO:0007669"/>
    <property type="project" value="UniProtKB-KW"/>
</dbReference>
<accession>A0A809X095</accession>
<name>A0A809X095_9BRAD</name>
<dbReference type="RefSeq" id="WP_051000316.1">
    <property type="nucleotide sequence ID" value="NZ_AJQI01000257.1"/>
</dbReference>
<dbReference type="InterPro" id="IPR014001">
    <property type="entry name" value="Helicase_ATP-bd"/>
</dbReference>
<evidence type="ECO:0000256" key="1">
    <source>
        <dbReference type="SAM" id="MobiDB-lite"/>
    </source>
</evidence>
<keyword evidence="3" id="KW-0378">Hydrolase</keyword>
<keyword evidence="3" id="KW-0547">Nucleotide-binding</keyword>
<dbReference type="Pfam" id="PF04851">
    <property type="entry name" value="ResIII"/>
    <property type="match status" value="1"/>
</dbReference>
<reference evidence="3" key="1">
    <citation type="submission" date="2020-05" db="EMBL/GenBank/DDBJ databases">
        <title>Complete genome sequence of Bradyrhizobium diazoefficiens XF1 isolated from soybean nodule.</title>
        <authorList>
            <person name="Noda R."/>
            <person name="Kakizaki K."/>
            <person name="Minamisawa K."/>
        </authorList>
    </citation>
    <scope>NUCLEOTIDE SEQUENCE</scope>
    <source>
        <strain evidence="3">XF1</strain>
    </source>
</reference>
<evidence type="ECO:0000259" key="2">
    <source>
        <dbReference type="SMART" id="SM00487"/>
    </source>
</evidence>
<feature type="domain" description="Helicase ATP-binding" evidence="2">
    <location>
        <begin position="1"/>
        <end position="320"/>
    </location>
</feature>
<dbReference type="EMBL" id="AP023094">
    <property type="protein sequence ID" value="BCE46051.1"/>
    <property type="molecule type" value="Genomic_DNA"/>
</dbReference>
<dbReference type="InterPro" id="IPR027417">
    <property type="entry name" value="P-loop_NTPase"/>
</dbReference>
<keyword evidence="3" id="KW-0347">Helicase</keyword>
<organism evidence="3">
    <name type="scientific">Bradyrhizobium diazoefficiens</name>
    <dbReference type="NCBI Taxonomy" id="1355477"/>
    <lineage>
        <taxon>Bacteria</taxon>
        <taxon>Pseudomonadati</taxon>
        <taxon>Pseudomonadota</taxon>
        <taxon>Alphaproteobacteria</taxon>
        <taxon>Hyphomicrobiales</taxon>
        <taxon>Nitrobacteraceae</taxon>
        <taxon>Bradyrhizobium</taxon>
    </lineage>
</organism>
<dbReference type="AlphaFoldDB" id="A0A809X095"/>
<gene>
    <name evidence="5" type="ORF">XF10B_23740</name>
    <name evidence="3" type="ORF">XF1B_24790</name>
    <name evidence="4" type="ORF">XF4B_24000</name>
</gene>
<protein>
    <submittedName>
        <fullName evidence="3">Helicase</fullName>
    </submittedName>
</protein>
<dbReference type="SUPFAM" id="SSF52540">
    <property type="entry name" value="P-loop containing nucleoside triphosphate hydrolases"/>
    <property type="match status" value="2"/>
</dbReference>
<feature type="region of interest" description="Disordered" evidence="1">
    <location>
        <begin position="993"/>
        <end position="1012"/>
    </location>
</feature>
<evidence type="ECO:0000313" key="3">
    <source>
        <dbReference type="EMBL" id="BCE19798.1"/>
    </source>
</evidence>
<dbReference type="Gene3D" id="3.40.50.300">
    <property type="entry name" value="P-loop containing nucleotide triphosphate hydrolases"/>
    <property type="match status" value="2"/>
</dbReference>
<dbReference type="SMART" id="SM00487">
    <property type="entry name" value="DEXDc"/>
    <property type="match status" value="1"/>
</dbReference>
<dbReference type="EMBL" id="AP023091">
    <property type="protein sequence ID" value="BCE19798.1"/>
    <property type="molecule type" value="Genomic_DNA"/>
</dbReference>
<proteinExistence type="predicted"/>
<dbReference type="GO" id="GO:0003677">
    <property type="term" value="F:DNA binding"/>
    <property type="evidence" value="ECO:0007669"/>
    <property type="project" value="InterPro"/>
</dbReference>
<dbReference type="GO" id="GO:0005524">
    <property type="term" value="F:ATP binding"/>
    <property type="evidence" value="ECO:0007669"/>
    <property type="project" value="InterPro"/>
</dbReference>
<evidence type="ECO:0000313" key="4">
    <source>
        <dbReference type="EMBL" id="BCE46051.1"/>
    </source>
</evidence>
<dbReference type="InterPro" id="IPR006935">
    <property type="entry name" value="Helicase/UvrB_N"/>
</dbReference>
<evidence type="ECO:0000313" key="5">
    <source>
        <dbReference type="EMBL" id="BCE89576.1"/>
    </source>
</evidence>
<dbReference type="GO" id="GO:0016787">
    <property type="term" value="F:hydrolase activity"/>
    <property type="evidence" value="ECO:0007669"/>
    <property type="project" value="InterPro"/>
</dbReference>
<reference evidence="4" key="3">
    <citation type="submission" date="2020-05" db="EMBL/GenBank/DDBJ databases">
        <title>Complete genome sequence of Bradyrhizobium diazoefficiens XF4 isolated from soybean nodule.</title>
        <authorList>
            <person name="Noda R."/>
            <person name="Kakizaki K."/>
            <person name="Minamisawa K."/>
        </authorList>
    </citation>
    <scope>NUCLEOTIDE SEQUENCE</scope>
    <source>
        <strain evidence="4">XF4</strain>
    </source>
</reference>
<dbReference type="EMBL" id="AP023099">
    <property type="protein sequence ID" value="BCE89576.1"/>
    <property type="molecule type" value="Genomic_DNA"/>
</dbReference>